<dbReference type="OrthoDB" id="207797at2"/>
<dbReference type="Proteomes" id="UP000316304">
    <property type="component" value="Unassembled WGS sequence"/>
</dbReference>
<dbReference type="AlphaFoldDB" id="A0A5C6CPL1"/>
<feature type="compositionally biased region" description="Low complexity" evidence="1">
    <location>
        <begin position="540"/>
        <end position="557"/>
    </location>
</feature>
<sequence>MLQISWLEKRVFACLLSVVMSTSAWTDDRFCDDALPIRSALTTRSLDPHFPRLLMVPATPTYDYGESAIDFAPGLAYGSGFADVSAAHLSAATYVARGKPELTLLPAPNDANDLFSSHIGYAHPRLGPGTQPYVYGLFVGEDADHDLWTRFKVLPSFGLFYDTGFVGTSFDVAQIDLGKSQKSGQTKFTGSEEDLIPVPFSLLLDNQLMEAFGLDDQVQIYVEANNHEVQDQVRLAHLYVRAWNLNRFSIGAGKSYSLFGVGGALPATIAQTGRLVGTGERDDSAKPGQLRMQRSALPNDFGWGIAVEDPFGDDFDIPANAARLTRWPTFTGNVVYLGEDELDSLQLSGIVRSLGFEASDGVEHFDTAWGLSAYGFLGSQVDNDSVQGFYLGVAAGSGLGDYVAGIEKSAVFDGAGLTTLDSLGSYVGFKRQWVGANDIEYGVNAAYGYSGLESRTEMPDETNQILKQAWLNFLIFPSQNVAVGLEYQFGRRETIDDQHGENHRILAMVALTTTAQGGGQRRNSATYAPLDSTYADSESTWTPPRTTGPTAAARQRW</sequence>
<evidence type="ECO:0000313" key="3">
    <source>
        <dbReference type="Proteomes" id="UP000316304"/>
    </source>
</evidence>
<feature type="region of interest" description="Disordered" evidence="1">
    <location>
        <begin position="534"/>
        <end position="557"/>
    </location>
</feature>
<evidence type="ECO:0000256" key="1">
    <source>
        <dbReference type="SAM" id="MobiDB-lite"/>
    </source>
</evidence>
<evidence type="ECO:0008006" key="4">
    <source>
        <dbReference type="Google" id="ProtNLM"/>
    </source>
</evidence>
<gene>
    <name evidence="2" type="ORF">Pla52o_16300</name>
</gene>
<protein>
    <recommendedName>
        <fullName evidence="4">Porin subfamily protein</fullName>
    </recommendedName>
</protein>
<organism evidence="2 3">
    <name type="scientific">Novipirellula galeiformis</name>
    <dbReference type="NCBI Taxonomy" id="2528004"/>
    <lineage>
        <taxon>Bacteria</taxon>
        <taxon>Pseudomonadati</taxon>
        <taxon>Planctomycetota</taxon>
        <taxon>Planctomycetia</taxon>
        <taxon>Pirellulales</taxon>
        <taxon>Pirellulaceae</taxon>
        <taxon>Novipirellula</taxon>
    </lineage>
</organism>
<evidence type="ECO:0000313" key="2">
    <source>
        <dbReference type="EMBL" id="TWU25331.1"/>
    </source>
</evidence>
<dbReference type="EMBL" id="SJPT01000002">
    <property type="protein sequence ID" value="TWU25331.1"/>
    <property type="molecule type" value="Genomic_DNA"/>
</dbReference>
<accession>A0A5C6CPL1</accession>
<proteinExistence type="predicted"/>
<reference evidence="2 3" key="1">
    <citation type="submission" date="2019-02" db="EMBL/GenBank/DDBJ databases">
        <title>Deep-cultivation of Planctomycetes and their phenomic and genomic characterization uncovers novel biology.</title>
        <authorList>
            <person name="Wiegand S."/>
            <person name="Jogler M."/>
            <person name="Boedeker C."/>
            <person name="Pinto D."/>
            <person name="Vollmers J."/>
            <person name="Rivas-Marin E."/>
            <person name="Kohn T."/>
            <person name="Peeters S.H."/>
            <person name="Heuer A."/>
            <person name="Rast P."/>
            <person name="Oberbeckmann S."/>
            <person name="Bunk B."/>
            <person name="Jeske O."/>
            <person name="Meyerdierks A."/>
            <person name="Storesund J.E."/>
            <person name="Kallscheuer N."/>
            <person name="Luecker S."/>
            <person name="Lage O.M."/>
            <person name="Pohl T."/>
            <person name="Merkel B.J."/>
            <person name="Hornburger P."/>
            <person name="Mueller R.-W."/>
            <person name="Bruemmer F."/>
            <person name="Labrenz M."/>
            <person name="Spormann A.M."/>
            <person name="Op Den Camp H."/>
            <person name="Overmann J."/>
            <person name="Amann R."/>
            <person name="Jetten M.S.M."/>
            <person name="Mascher T."/>
            <person name="Medema M.H."/>
            <person name="Devos D.P."/>
            <person name="Kaster A.-K."/>
            <person name="Ovreas L."/>
            <person name="Rohde M."/>
            <person name="Galperin M.Y."/>
            <person name="Jogler C."/>
        </authorList>
    </citation>
    <scope>NUCLEOTIDE SEQUENCE [LARGE SCALE GENOMIC DNA]</scope>
    <source>
        <strain evidence="2 3">Pla52o</strain>
    </source>
</reference>
<dbReference type="RefSeq" id="WP_146593972.1">
    <property type="nucleotide sequence ID" value="NZ_SJPT01000002.1"/>
</dbReference>
<comment type="caution">
    <text evidence="2">The sequence shown here is derived from an EMBL/GenBank/DDBJ whole genome shotgun (WGS) entry which is preliminary data.</text>
</comment>
<name>A0A5C6CPL1_9BACT</name>
<keyword evidence="3" id="KW-1185">Reference proteome</keyword>